<gene>
    <name evidence="2" type="ORF">C8J55DRAFT_497621</name>
</gene>
<dbReference type="Pfam" id="PF07927">
    <property type="entry name" value="HicA_toxin"/>
    <property type="match status" value="1"/>
</dbReference>
<dbReference type="AlphaFoldDB" id="A0A9W9B006"/>
<dbReference type="PANTHER" id="PTHR40788:SF1">
    <property type="entry name" value="IPA PROTEIN"/>
    <property type="match status" value="1"/>
</dbReference>
<evidence type="ECO:0000313" key="2">
    <source>
        <dbReference type="EMBL" id="KAJ4494775.1"/>
    </source>
</evidence>
<name>A0A9W9B006_9AGAR</name>
<proteinExistence type="predicted"/>
<feature type="region of interest" description="Disordered" evidence="1">
    <location>
        <begin position="49"/>
        <end position="114"/>
    </location>
</feature>
<sequence length="878" mass="99546">MLPNEGSGVKTRILRVAPTHGSSRLRKTAFNKRIASTCALQSILLDSQTKMPPRVNSRMVHAKPKPTPNPSTQKISNKSSKGKPPKIQSDTSSNGKTSSYSQATANPNIHRERAKRWGTNPFMAEWFANAVEYMKAPKAQLDFEDWVFKSYPEEEAHRILRQCKLPPVQRVGTSTGNRKMYNNAAVELGVSDEAMIQYHNFTAENLLVEPARVKPAAIRRRGEPSSKWLVRRMESLLNGCQIADVDWEEIQRIAISQIDETAYTYEIWHIDSEYLIEGLKERARSTVPAPGEIGNMHEPYMRDLQLRSDAYRSRLHLIHIAHAHWTLAVSLFEELELRGLRKTSAIEAAYKADPRLKWRLAGLAAMTATYASKISSRTNQVLAALPAFSKYFKRHRDNQGVLKIEVDYTYIRAHPYPRNSIDEIIVKVCGAHGSALNFVLTQIKDHLRKFPKEALKFDDVAWREIGEYLVVTHFFQEFCASHFGRRLQEAASESKQLSPSSSQLDIVFEEVSFMSRSSLSKYISPHHDHAFWHFGRCRSIVEAMVDVWTHAIFNPGLTGPDIVRCYMWMHHSPEYAGFRAQQRPGFDEGEEFNAFFDKTWYDADKWCWERAGELDPPNGRSADGSKEKGKGTVARMFGLYDVQDNTRPSWWNFKTLMKIARELEDSSLVEKEKAESAAKPRSAVSMIPVATGPRDTAVYSGHAYAAGNVGTDATKDKFKTRPSVMVVDEPEGPEGGKGSKDPISGDEEGEEVEEYSVPEFLPKQFKLPKKVHKTFQRILEKDDNPNLAPDAPKKGQVRWDDFEKAMKRVGFDIVQTAGSSVRFDPPAKTARPITFHRPHPDSLLTPFMIKWIGGRLNRCYGWTTATFFAAPFLDGDVE</sequence>
<dbReference type="EMBL" id="JANVFS010000002">
    <property type="protein sequence ID" value="KAJ4494775.1"/>
    <property type="molecule type" value="Genomic_DNA"/>
</dbReference>
<accession>A0A9W9B006</accession>
<dbReference type="PANTHER" id="PTHR40788">
    <property type="entry name" value="CLR5 DOMAIN-CONTAINING PROTEIN-RELATED"/>
    <property type="match status" value="1"/>
</dbReference>
<dbReference type="InterPro" id="IPR012933">
    <property type="entry name" value="HicA_mRNA_interferase"/>
</dbReference>
<organism evidence="2 3">
    <name type="scientific">Lentinula lateritia</name>
    <dbReference type="NCBI Taxonomy" id="40482"/>
    <lineage>
        <taxon>Eukaryota</taxon>
        <taxon>Fungi</taxon>
        <taxon>Dikarya</taxon>
        <taxon>Basidiomycota</taxon>
        <taxon>Agaricomycotina</taxon>
        <taxon>Agaricomycetes</taxon>
        <taxon>Agaricomycetidae</taxon>
        <taxon>Agaricales</taxon>
        <taxon>Marasmiineae</taxon>
        <taxon>Omphalotaceae</taxon>
        <taxon>Lentinula</taxon>
    </lineage>
</organism>
<comment type="caution">
    <text evidence="2">The sequence shown here is derived from an EMBL/GenBank/DDBJ whole genome shotgun (WGS) entry which is preliminary data.</text>
</comment>
<reference evidence="2" key="1">
    <citation type="submission" date="2022-08" db="EMBL/GenBank/DDBJ databases">
        <authorList>
            <consortium name="DOE Joint Genome Institute"/>
            <person name="Min B."/>
            <person name="Riley R."/>
            <person name="Sierra-Patev S."/>
            <person name="Naranjo-Ortiz M."/>
            <person name="Looney B."/>
            <person name="Konkel Z."/>
            <person name="Slot J.C."/>
            <person name="Sakamoto Y."/>
            <person name="Steenwyk J.L."/>
            <person name="Rokas A."/>
            <person name="Carro J."/>
            <person name="Camarero S."/>
            <person name="Ferreira P."/>
            <person name="Molpeceres G."/>
            <person name="Ruiz-Duenas F.J."/>
            <person name="Serrano A."/>
            <person name="Henrissat B."/>
            <person name="Drula E."/>
            <person name="Hughes K.W."/>
            <person name="Mata J.L."/>
            <person name="Ishikawa N.K."/>
            <person name="Vargas-Isla R."/>
            <person name="Ushijima S."/>
            <person name="Smith C.A."/>
            <person name="Ahrendt S."/>
            <person name="Andreopoulos W."/>
            <person name="He G."/>
            <person name="Labutti K."/>
            <person name="Lipzen A."/>
            <person name="Ng V."/>
            <person name="Sandor L."/>
            <person name="Barry K."/>
            <person name="Martinez A.T."/>
            <person name="Xiao Y."/>
            <person name="Gibbons J.G."/>
            <person name="Terashima K."/>
            <person name="Hibbett D.S."/>
            <person name="Grigoriev I.V."/>
        </authorList>
    </citation>
    <scope>NUCLEOTIDE SEQUENCE</scope>
    <source>
        <strain evidence="2">Sp2 HRB7682 ss15</strain>
    </source>
</reference>
<feature type="compositionally biased region" description="Polar residues" evidence="1">
    <location>
        <begin position="88"/>
        <end position="107"/>
    </location>
</feature>
<reference evidence="2" key="2">
    <citation type="journal article" date="2023" name="Proc. Natl. Acad. Sci. U.S.A.">
        <title>A global phylogenomic analysis of the shiitake genus Lentinula.</title>
        <authorList>
            <person name="Sierra-Patev S."/>
            <person name="Min B."/>
            <person name="Naranjo-Ortiz M."/>
            <person name="Looney B."/>
            <person name="Konkel Z."/>
            <person name="Slot J.C."/>
            <person name="Sakamoto Y."/>
            <person name="Steenwyk J.L."/>
            <person name="Rokas A."/>
            <person name="Carro J."/>
            <person name="Camarero S."/>
            <person name="Ferreira P."/>
            <person name="Molpeceres G."/>
            <person name="Ruiz-Duenas F.J."/>
            <person name="Serrano A."/>
            <person name="Henrissat B."/>
            <person name="Drula E."/>
            <person name="Hughes K.W."/>
            <person name="Mata J.L."/>
            <person name="Ishikawa N.K."/>
            <person name="Vargas-Isla R."/>
            <person name="Ushijima S."/>
            <person name="Smith C.A."/>
            <person name="Donoghue J."/>
            <person name="Ahrendt S."/>
            <person name="Andreopoulos W."/>
            <person name="He G."/>
            <person name="LaButti K."/>
            <person name="Lipzen A."/>
            <person name="Ng V."/>
            <person name="Riley R."/>
            <person name="Sandor L."/>
            <person name="Barry K."/>
            <person name="Martinez A.T."/>
            <person name="Xiao Y."/>
            <person name="Gibbons J.G."/>
            <person name="Terashima K."/>
            <person name="Grigoriev I.V."/>
            <person name="Hibbett D."/>
        </authorList>
    </citation>
    <scope>NUCLEOTIDE SEQUENCE</scope>
    <source>
        <strain evidence="2">Sp2 HRB7682 ss15</strain>
    </source>
</reference>
<dbReference type="Proteomes" id="UP001150238">
    <property type="component" value="Unassembled WGS sequence"/>
</dbReference>
<evidence type="ECO:0000256" key="1">
    <source>
        <dbReference type="SAM" id="MobiDB-lite"/>
    </source>
</evidence>
<evidence type="ECO:0000313" key="3">
    <source>
        <dbReference type="Proteomes" id="UP001150238"/>
    </source>
</evidence>
<protein>
    <submittedName>
        <fullName evidence="2">Uncharacterized protein</fullName>
    </submittedName>
</protein>
<feature type="region of interest" description="Disordered" evidence="1">
    <location>
        <begin position="726"/>
        <end position="749"/>
    </location>
</feature>
<feature type="compositionally biased region" description="Polar residues" evidence="1">
    <location>
        <begin position="70"/>
        <end position="79"/>
    </location>
</feature>
<dbReference type="GO" id="GO:0003729">
    <property type="term" value="F:mRNA binding"/>
    <property type="evidence" value="ECO:0007669"/>
    <property type="project" value="InterPro"/>
</dbReference>